<evidence type="ECO:0000313" key="3">
    <source>
        <dbReference type="EMBL" id="GAA2213580.1"/>
    </source>
</evidence>
<comment type="caution">
    <text evidence="3">The sequence shown here is derived from an EMBL/GenBank/DDBJ whole genome shotgun (WGS) entry which is preliminary data.</text>
</comment>
<name>A0ABN3CVT5_9ACTN</name>
<dbReference type="Pfam" id="PF00561">
    <property type="entry name" value="Abhydrolase_1"/>
    <property type="match status" value="1"/>
</dbReference>
<dbReference type="PANTHER" id="PTHR43798">
    <property type="entry name" value="MONOACYLGLYCEROL LIPASE"/>
    <property type="match status" value="1"/>
</dbReference>
<keyword evidence="1" id="KW-0378">Hydrolase</keyword>
<dbReference type="InterPro" id="IPR029058">
    <property type="entry name" value="AB_hydrolase_fold"/>
</dbReference>
<evidence type="ECO:0000259" key="2">
    <source>
        <dbReference type="Pfam" id="PF00561"/>
    </source>
</evidence>
<organism evidence="3 4">
    <name type="scientific">Nonomuraea monospora</name>
    <dbReference type="NCBI Taxonomy" id="568818"/>
    <lineage>
        <taxon>Bacteria</taxon>
        <taxon>Bacillati</taxon>
        <taxon>Actinomycetota</taxon>
        <taxon>Actinomycetes</taxon>
        <taxon>Streptosporangiales</taxon>
        <taxon>Streptosporangiaceae</taxon>
        <taxon>Nonomuraea</taxon>
    </lineage>
</organism>
<feature type="domain" description="AB hydrolase-1" evidence="2">
    <location>
        <begin position="42"/>
        <end position="143"/>
    </location>
</feature>
<dbReference type="Proteomes" id="UP001499843">
    <property type="component" value="Unassembled WGS sequence"/>
</dbReference>
<gene>
    <name evidence="3" type="ORF">GCM10009850_090430</name>
</gene>
<keyword evidence="4" id="KW-1185">Reference proteome</keyword>
<proteinExistence type="predicted"/>
<sequence>MELRMRAAGGRAQSRPVRHDETVVPVAGSLVRAYRAGSGAELVLLHGGRRGGGSGGARQAWEPVWTILAGHARVTAPDLPGFGGTPPGGTVPTLTGYAAWLRAFLDACAIDRAALAGVSLGGGIALRAALDMPHRISRVAVCGRLDRRLDGVACPVLVLSGAPCRVAEELAAFLCTTRSR</sequence>
<accession>A0ABN3CVT5</accession>
<dbReference type="Gene3D" id="3.40.50.1820">
    <property type="entry name" value="alpha/beta hydrolase"/>
    <property type="match status" value="1"/>
</dbReference>
<evidence type="ECO:0000256" key="1">
    <source>
        <dbReference type="ARBA" id="ARBA00022801"/>
    </source>
</evidence>
<evidence type="ECO:0000313" key="4">
    <source>
        <dbReference type="Proteomes" id="UP001499843"/>
    </source>
</evidence>
<dbReference type="InterPro" id="IPR000073">
    <property type="entry name" value="AB_hydrolase_1"/>
</dbReference>
<dbReference type="EMBL" id="BAAAQX010000034">
    <property type="protein sequence ID" value="GAA2213580.1"/>
    <property type="molecule type" value="Genomic_DNA"/>
</dbReference>
<dbReference type="SUPFAM" id="SSF53474">
    <property type="entry name" value="alpha/beta-Hydrolases"/>
    <property type="match status" value="1"/>
</dbReference>
<dbReference type="InterPro" id="IPR050266">
    <property type="entry name" value="AB_hydrolase_sf"/>
</dbReference>
<protein>
    <recommendedName>
        <fullName evidence="2">AB hydrolase-1 domain-containing protein</fullName>
    </recommendedName>
</protein>
<reference evidence="3 4" key="1">
    <citation type="journal article" date="2019" name="Int. J. Syst. Evol. Microbiol.">
        <title>The Global Catalogue of Microorganisms (GCM) 10K type strain sequencing project: providing services to taxonomists for standard genome sequencing and annotation.</title>
        <authorList>
            <consortium name="The Broad Institute Genomics Platform"/>
            <consortium name="The Broad Institute Genome Sequencing Center for Infectious Disease"/>
            <person name="Wu L."/>
            <person name="Ma J."/>
        </authorList>
    </citation>
    <scope>NUCLEOTIDE SEQUENCE [LARGE SCALE GENOMIC DNA]</scope>
    <source>
        <strain evidence="3 4">JCM 16114</strain>
    </source>
</reference>
<dbReference type="PANTHER" id="PTHR43798:SF31">
    <property type="entry name" value="AB HYDROLASE SUPERFAMILY PROTEIN YCLE"/>
    <property type="match status" value="1"/>
</dbReference>
<dbReference type="PRINTS" id="PR00111">
    <property type="entry name" value="ABHYDROLASE"/>
</dbReference>